<name>A0ACC2PFI8_9HYME</name>
<reference evidence="1" key="1">
    <citation type="submission" date="2023-04" db="EMBL/GenBank/DDBJ databases">
        <title>A chromosome-level genome assembly of the parasitoid wasp Eretmocerus hayati.</title>
        <authorList>
            <person name="Zhong Y."/>
            <person name="Liu S."/>
            <person name="Liu Y."/>
        </authorList>
    </citation>
    <scope>NUCLEOTIDE SEQUENCE</scope>
    <source>
        <strain evidence="1">ZJU_SS_LIU_2023</strain>
    </source>
</reference>
<proteinExistence type="predicted"/>
<evidence type="ECO:0000313" key="1">
    <source>
        <dbReference type="EMBL" id="KAJ8681207.1"/>
    </source>
</evidence>
<dbReference type="Proteomes" id="UP001239111">
    <property type="component" value="Chromosome 2"/>
</dbReference>
<dbReference type="EMBL" id="CM056742">
    <property type="protein sequence ID" value="KAJ8681207.1"/>
    <property type="molecule type" value="Genomic_DNA"/>
</dbReference>
<gene>
    <name evidence="1" type="ORF">QAD02_016994</name>
</gene>
<comment type="caution">
    <text evidence="1">The sequence shown here is derived from an EMBL/GenBank/DDBJ whole genome shotgun (WGS) entry which is preliminary data.</text>
</comment>
<protein>
    <submittedName>
        <fullName evidence="1">Uncharacterized protein</fullName>
    </submittedName>
</protein>
<evidence type="ECO:0000313" key="2">
    <source>
        <dbReference type="Proteomes" id="UP001239111"/>
    </source>
</evidence>
<accession>A0ACC2PFI8</accession>
<sequence length="479" mass="52818">MLPTWASCTGVQQRWVFAVMGFLALFNAYAMRICLSIAITEMVVPKNITAEFIDDTCSNLVQTHNVTRVTGRGTYDWSEYTQGVILSSFYWGYVVTHLPGGLLAERFGGKHTLGLGIFFTALLTLLVPWGVRWGGSWALVSLRVLMGLSSGVIFPALNVMTAHWVPPRELSLITAVIFIGVDLGIIGASTISGLILRYSAHGWPGVFYFFGGMGVLWFILWLVLCHNEPDQHPFISKREASYLQDALSGHTHKDAPPVPWRYILTSKPFWALLAVQIGHDWGLYTLVSDLPKYLSSVLHFDVERNGYLSSLPNLCSVVYCLVISWVTDQCISRGLCSRTNARKINTSISTLAPACLIIAASYAGCDRFVVVTFLTLGVTLMGSSLPGIKVNSLDLSPNYAGTIMALTNGVASLTGILTPYLVGVLTPNQTLSEWRIVFWIVFAVFFVTNTIFAVFASGEVQDWNDPEFLKLSSERKTRA</sequence>
<organism evidence="1 2">
    <name type="scientific">Eretmocerus hayati</name>
    <dbReference type="NCBI Taxonomy" id="131215"/>
    <lineage>
        <taxon>Eukaryota</taxon>
        <taxon>Metazoa</taxon>
        <taxon>Ecdysozoa</taxon>
        <taxon>Arthropoda</taxon>
        <taxon>Hexapoda</taxon>
        <taxon>Insecta</taxon>
        <taxon>Pterygota</taxon>
        <taxon>Neoptera</taxon>
        <taxon>Endopterygota</taxon>
        <taxon>Hymenoptera</taxon>
        <taxon>Apocrita</taxon>
        <taxon>Proctotrupomorpha</taxon>
        <taxon>Chalcidoidea</taxon>
        <taxon>Aphelinidae</taxon>
        <taxon>Aphelininae</taxon>
        <taxon>Eretmocerus</taxon>
    </lineage>
</organism>
<keyword evidence="2" id="KW-1185">Reference proteome</keyword>